<dbReference type="InterPro" id="IPR000253">
    <property type="entry name" value="FHA_dom"/>
</dbReference>
<dbReference type="Pfam" id="PF00498">
    <property type="entry name" value="FHA"/>
    <property type="match status" value="1"/>
</dbReference>
<dbReference type="CDD" id="cd00060">
    <property type="entry name" value="FHA"/>
    <property type="match status" value="1"/>
</dbReference>
<dbReference type="Pfam" id="PF20232">
    <property type="entry name" value="T6SS_FHA_C"/>
    <property type="match status" value="1"/>
</dbReference>
<dbReference type="Proteomes" id="UP000649829">
    <property type="component" value="Unassembled WGS sequence"/>
</dbReference>
<proteinExistence type="predicted"/>
<reference evidence="3" key="1">
    <citation type="journal article" date="2014" name="Int. J. Syst. Evol. Microbiol.">
        <title>Complete genome sequence of Corynebacterium casei LMG S-19264T (=DSM 44701T), isolated from a smear-ripened cheese.</title>
        <authorList>
            <consortium name="US DOE Joint Genome Institute (JGI-PGF)"/>
            <person name="Walter F."/>
            <person name="Albersmeier A."/>
            <person name="Kalinowski J."/>
            <person name="Ruckert C."/>
        </authorList>
    </citation>
    <scope>NUCLEOTIDE SEQUENCE</scope>
    <source>
        <strain evidence="3">CGMCC 1.6293</strain>
    </source>
</reference>
<evidence type="ECO:0000259" key="2">
    <source>
        <dbReference type="PROSITE" id="PS50006"/>
    </source>
</evidence>
<dbReference type="PROSITE" id="PS50006">
    <property type="entry name" value="FHA_DOMAIN"/>
    <property type="match status" value="1"/>
</dbReference>
<feature type="compositionally biased region" description="Acidic residues" evidence="1">
    <location>
        <begin position="270"/>
        <end position="280"/>
    </location>
</feature>
<gene>
    <name evidence="3" type="ORF">GCM10011534_33100</name>
</gene>
<sequence>MAVVLKFQSTGSIPGNGDPVPMVGDSLTIGRGPENDLVLPDPDRMLSKRHCAIEDHNGNVIVVDFSTNGTFLNYGKLPLGSVPTPLNDGDILSLGPYEIMVSISSATDARTEIADPLAEGPVSHGAAERALSAADLLDAPGDGGDFLDDLLSGRDGPVGPRGVAREELGEDGLLPPLGEEDDILPPEDDGPRQGGSAGMHNPSGQDHFHAPRVAPASQQIPDDWEDDLLSPQPAPAPSPPPGRTGDADDPFAAPLEGSGPGASAYIPDDFTLDDTPEEPPAEPLLPEPDPDTAPPAARTPPPDPAPEDQPPPAPAPAPVPPSAPAGDDAAARAFLRALGAEEGSVKPEELTPTLSRLGQVLRIMVEGMREILMTRTSIKSEFRIEQTMIQAGGNNPLKFSISPEQAIEAMVKPKAKGYLDATEAASQALDDIKAHEVAMVTGMESALRGVLSRLDPARLEDRISGASGLSGMLKSKKARYWETYEKMYAEIADQAENDFHELFAREFARAYKEQLDKLK</sequence>
<dbReference type="AlphaFoldDB" id="A0A917T2R8"/>
<dbReference type="InterPro" id="IPR017735">
    <property type="entry name" value="T6SS_FHA"/>
</dbReference>
<feature type="domain" description="FHA" evidence="2">
    <location>
        <begin position="27"/>
        <end position="77"/>
    </location>
</feature>
<feature type="region of interest" description="Disordered" evidence="1">
    <location>
        <begin position="147"/>
        <end position="327"/>
    </location>
</feature>
<organism evidence="3 4">
    <name type="scientific">Pseudooceanicola nanhaiensis</name>
    <dbReference type="NCBI Taxonomy" id="375761"/>
    <lineage>
        <taxon>Bacteria</taxon>
        <taxon>Pseudomonadati</taxon>
        <taxon>Pseudomonadota</taxon>
        <taxon>Alphaproteobacteria</taxon>
        <taxon>Rhodobacterales</taxon>
        <taxon>Paracoccaceae</taxon>
        <taxon>Pseudooceanicola</taxon>
    </lineage>
</organism>
<dbReference type="InterPro" id="IPR046883">
    <property type="entry name" value="T6SS_FHA_C"/>
</dbReference>
<reference evidence="3" key="2">
    <citation type="submission" date="2020-09" db="EMBL/GenBank/DDBJ databases">
        <authorList>
            <person name="Sun Q."/>
            <person name="Zhou Y."/>
        </authorList>
    </citation>
    <scope>NUCLEOTIDE SEQUENCE</scope>
    <source>
        <strain evidence="3">CGMCC 1.6293</strain>
    </source>
</reference>
<feature type="compositionally biased region" description="Acidic residues" evidence="1">
    <location>
        <begin position="178"/>
        <end position="188"/>
    </location>
</feature>
<keyword evidence="4" id="KW-1185">Reference proteome</keyword>
<dbReference type="RefSeq" id="WP_028286919.1">
    <property type="nucleotide sequence ID" value="NZ_BMLF01000002.1"/>
</dbReference>
<dbReference type="Gene3D" id="2.60.200.20">
    <property type="match status" value="1"/>
</dbReference>
<protein>
    <recommendedName>
        <fullName evidence="2">FHA domain-containing protein</fullName>
    </recommendedName>
</protein>
<feature type="compositionally biased region" description="Pro residues" evidence="1">
    <location>
        <begin position="281"/>
        <end position="323"/>
    </location>
</feature>
<dbReference type="InterPro" id="IPR008984">
    <property type="entry name" value="SMAD_FHA_dom_sf"/>
</dbReference>
<dbReference type="NCBIfam" id="TIGR03354">
    <property type="entry name" value="VI_FHA"/>
    <property type="match status" value="1"/>
</dbReference>
<feature type="compositionally biased region" description="Pro residues" evidence="1">
    <location>
        <begin position="232"/>
        <end position="242"/>
    </location>
</feature>
<accession>A0A917T2R8</accession>
<evidence type="ECO:0000313" key="4">
    <source>
        <dbReference type="Proteomes" id="UP000649829"/>
    </source>
</evidence>
<evidence type="ECO:0000313" key="3">
    <source>
        <dbReference type="EMBL" id="GGM08481.1"/>
    </source>
</evidence>
<dbReference type="SMART" id="SM00240">
    <property type="entry name" value="FHA"/>
    <property type="match status" value="1"/>
</dbReference>
<comment type="caution">
    <text evidence="3">The sequence shown here is derived from an EMBL/GenBank/DDBJ whole genome shotgun (WGS) entry which is preliminary data.</text>
</comment>
<dbReference type="EMBL" id="BMLF01000002">
    <property type="protein sequence ID" value="GGM08481.1"/>
    <property type="molecule type" value="Genomic_DNA"/>
</dbReference>
<name>A0A917T2R8_9RHOB</name>
<evidence type="ECO:0000256" key="1">
    <source>
        <dbReference type="SAM" id="MobiDB-lite"/>
    </source>
</evidence>
<dbReference type="SUPFAM" id="SSF49879">
    <property type="entry name" value="SMAD/FHA domain"/>
    <property type="match status" value="1"/>
</dbReference>